<dbReference type="HOGENOM" id="CLU_1201955_0_0_1"/>
<evidence type="ECO:0000259" key="2">
    <source>
        <dbReference type="Pfam" id="PF09353"/>
    </source>
</evidence>
<proteinExistence type="predicted"/>
<evidence type="ECO:0000313" key="4">
    <source>
        <dbReference type="Proteomes" id="UP000001449"/>
    </source>
</evidence>
<dbReference type="PaxDb" id="35128-Thaps8872"/>
<dbReference type="EMBL" id="DS999415">
    <property type="protein sequence ID" value="EED87326.1"/>
    <property type="molecule type" value="Genomic_DNA"/>
</dbReference>
<feature type="signal peptide" evidence="1">
    <location>
        <begin position="1"/>
        <end position="19"/>
    </location>
</feature>
<gene>
    <name evidence="3" type="ORF">THAPSDRAFT_8872</name>
</gene>
<dbReference type="RefSeq" id="XP_002296630.1">
    <property type="nucleotide sequence ID" value="XM_002296594.1"/>
</dbReference>
<protein>
    <recommendedName>
        <fullName evidence="2">DUF1995 domain-containing protein</fullName>
    </recommendedName>
</protein>
<evidence type="ECO:0000256" key="1">
    <source>
        <dbReference type="SAM" id="SignalP"/>
    </source>
</evidence>
<dbReference type="Pfam" id="PF09353">
    <property type="entry name" value="DUF1995"/>
    <property type="match status" value="1"/>
</dbReference>
<dbReference type="PANTHER" id="PTHR35509:SF4">
    <property type="entry name" value="DUF1995 DOMAIN-CONTAINING PROTEIN"/>
    <property type="match status" value="1"/>
</dbReference>
<name>B8LBI3_THAPS</name>
<sequence>MRATLVLLCTLLIAQTAWSLIPASPGEQNPWPGGLAQQYSYAEETLREILLGVVDESTAEKCSTQIISASDCCGLFVQESPLAPELDVAALLFPGPDQLQNMKDIEAMVGSKRTLILFNRQFTRAADFGFFSKGEAQQLIFNKYQWGYAFQELACRGEDVKLSFEQSVGWQACVIDENGKEIEIKDDSWDVTVRPDYLELEKKINEVLREPLWMRKMGEVQEKGLKFQRKE</sequence>
<dbReference type="InterPro" id="IPR018962">
    <property type="entry name" value="DUF1995"/>
</dbReference>
<evidence type="ECO:0000313" key="3">
    <source>
        <dbReference type="EMBL" id="EED87326.1"/>
    </source>
</evidence>
<dbReference type="OMA" id="AQINARH"/>
<dbReference type="AlphaFoldDB" id="B8LBI3"/>
<reference evidence="3 4" key="1">
    <citation type="journal article" date="2004" name="Science">
        <title>The genome of the diatom Thalassiosira pseudonana: ecology, evolution, and metabolism.</title>
        <authorList>
            <person name="Armbrust E.V."/>
            <person name="Berges J.A."/>
            <person name="Bowler C."/>
            <person name="Green B.R."/>
            <person name="Martinez D."/>
            <person name="Putnam N.H."/>
            <person name="Zhou S."/>
            <person name="Allen A.E."/>
            <person name="Apt K.E."/>
            <person name="Bechner M."/>
            <person name="Brzezinski M.A."/>
            <person name="Chaal B.K."/>
            <person name="Chiovitti A."/>
            <person name="Davis A.K."/>
            <person name="Demarest M.S."/>
            <person name="Detter J.C."/>
            <person name="Glavina T."/>
            <person name="Goodstein D."/>
            <person name="Hadi M.Z."/>
            <person name="Hellsten U."/>
            <person name="Hildebrand M."/>
            <person name="Jenkins B.D."/>
            <person name="Jurka J."/>
            <person name="Kapitonov V.V."/>
            <person name="Kroger N."/>
            <person name="Lau W.W."/>
            <person name="Lane T.W."/>
            <person name="Larimer F.W."/>
            <person name="Lippmeier J.C."/>
            <person name="Lucas S."/>
            <person name="Medina M."/>
            <person name="Montsant A."/>
            <person name="Obornik M."/>
            <person name="Parker M.S."/>
            <person name="Palenik B."/>
            <person name="Pazour G.J."/>
            <person name="Richardson P.M."/>
            <person name="Rynearson T.A."/>
            <person name="Saito M.A."/>
            <person name="Schwartz D.C."/>
            <person name="Thamatrakoln K."/>
            <person name="Valentin K."/>
            <person name="Vardi A."/>
            <person name="Wilkerson F.P."/>
            <person name="Rokhsar D.S."/>
        </authorList>
    </citation>
    <scope>NUCLEOTIDE SEQUENCE [LARGE SCALE GENOMIC DNA]</scope>
    <source>
        <strain evidence="3 4">CCMP1335</strain>
    </source>
</reference>
<dbReference type="InParanoid" id="B8LBI3"/>
<dbReference type="PANTHER" id="PTHR35509">
    <property type="entry name" value="DOMAIN PROTEIN, PUTATIVE (DUF1995)-RELATED"/>
    <property type="match status" value="1"/>
</dbReference>
<dbReference type="GeneID" id="7444503"/>
<keyword evidence="1" id="KW-0732">Signal</keyword>
<reference evidence="3 4" key="2">
    <citation type="journal article" date="2008" name="Nature">
        <title>The Phaeodactylum genome reveals the evolutionary history of diatom genomes.</title>
        <authorList>
            <person name="Bowler C."/>
            <person name="Allen A.E."/>
            <person name="Badger J.H."/>
            <person name="Grimwood J."/>
            <person name="Jabbari K."/>
            <person name="Kuo A."/>
            <person name="Maheswari U."/>
            <person name="Martens C."/>
            <person name="Maumus F."/>
            <person name="Otillar R.P."/>
            <person name="Rayko E."/>
            <person name="Salamov A."/>
            <person name="Vandepoele K."/>
            <person name="Beszteri B."/>
            <person name="Gruber A."/>
            <person name="Heijde M."/>
            <person name="Katinka M."/>
            <person name="Mock T."/>
            <person name="Valentin K."/>
            <person name="Verret F."/>
            <person name="Berges J.A."/>
            <person name="Brownlee C."/>
            <person name="Cadoret J.P."/>
            <person name="Chiovitti A."/>
            <person name="Choi C.J."/>
            <person name="Coesel S."/>
            <person name="De Martino A."/>
            <person name="Detter J.C."/>
            <person name="Durkin C."/>
            <person name="Falciatore A."/>
            <person name="Fournet J."/>
            <person name="Haruta M."/>
            <person name="Huysman M.J."/>
            <person name="Jenkins B.D."/>
            <person name="Jiroutova K."/>
            <person name="Jorgensen R.E."/>
            <person name="Joubert Y."/>
            <person name="Kaplan A."/>
            <person name="Kroger N."/>
            <person name="Kroth P.G."/>
            <person name="La Roche J."/>
            <person name="Lindquist E."/>
            <person name="Lommer M."/>
            <person name="Martin-Jezequel V."/>
            <person name="Lopez P.J."/>
            <person name="Lucas S."/>
            <person name="Mangogna M."/>
            <person name="McGinnis K."/>
            <person name="Medlin L.K."/>
            <person name="Montsant A."/>
            <person name="Oudot-Le Secq M.P."/>
            <person name="Napoli C."/>
            <person name="Obornik M."/>
            <person name="Parker M.S."/>
            <person name="Petit J.L."/>
            <person name="Porcel B.M."/>
            <person name="Poulsen N."/>
            <person name="Robison M."/>
            <person name="Rychlewski L."/>
            <person name="Rynearson T.A."/>
            <person name="Schmutz J."/>
            <person name="Shapiro H."/>
            <person name="Siaut M."/>
            <person name="Stanley M."/>
            <person name="Sussman M.R."/>
            <person name="Taylor A.R."/>
            <person name="Vardi A."/>
            <person name="von Dassow P."/>
            <person name="Vyverman W."/>
            <person name="Willis A."/>
            <person name="Wyrwicz L.S."/>
            <person name="Rokhsar D.S."/>
            <person name="Weissenbach J."/>
            <person name="Armbrust E.V."/>
            <person name="Green B.R."/>
            <person name="Van de Peer Y."/>
            <person name="Grigoriev I.V."/>
        </authorList>
    </citation>
    <scope>NUCLEOTIDE SEQUENCE [LARGE SCALE GENOMIC DNA]</scope>
    <source>
        <strain evidence="3 4">CCMP1335</strain>
    </source>
</reference>
<dbReference type="Proteomes" id="UP000001449">
    <property type="component" value="Chromosome 11"/>
</dbReference>
<dbReference type="InterPro" id="IPR053021">
    <property type="entry name" value="Chloroplast_ADK"/>
</dbReference>
<feature type="domain" description="DUF1995" evidence="2">
    <location>
        <begin position="80"/>
        <end position="180"/>
    </location>
</feature>
<organism evidence="3 4">
    <name type="scientific">Thalassiosira pseudonana</name>
    <name type="common">Marine diatom</name>
    <name type="synonym">Cyclotella nana</name>
    <dbReference type="NCBI Taxonomy" id="35128"/>
    <lineage>
        <taxon>Eukaryota</taxon>
        <taxon>Sar</taxon>
        <taxon>Stramenopiles</taxon>
        <taxon>Ochrophyta</taxon>
        <taxon>Bacillariophyta</taxon>
        <taxon>Coscinodiscophyceae</taxon>
        <taxon>Thalassiosirophycidae</taxon>
        <taxon>Thalassiosirales</taxon>
        <taxon>Thalassiosiraceae</taxon>
        <taxon>Thalassiosira</taxon>
    </lineage>
</organism>
<keyword evidence="4" id="KW-1185">Reference proteome</keyword>
<feature type="chain" id="PRO_5002873939" description="DUF1995 domain-containing protein" evidence="1">
    <location>
        <begin position="20"/>
        <end position="231"/>
    </location>
</feature>
<accession>B8LBI3</accession>
<dbReference type="KEGG" id="tps:THAPSDRAFT_8872"/>